<evidence type="ECO:0008006" key="2">
    <source>
        <dbReference type="Google" id="ProtNLM"/>
    </source>
</evidence>
<sequence>AKEIALAAYRLMESCDCSSGCPSCICDANCGEYNAGVSKAGALVTLRCLLRGYGMLSEKEEAELGEKVLSSDYAEANEGAREAEET</sequence>
<proteinExistence type="predicted"/>
<accession>A0A0G4HSZ9</accession>
<dbReference type="EMBL" id="CDMZ01003747">
    <property type="protein sequence ID" value="CEM47432.1"/>
    <property type="molecule type" value="Genomic_DNA"/>
</dbReference>
<evidence type="ECO:0000313" key="1">
    <source>
        <dbReference type="EMBL" id="CEM47432.1"/>
    </source>
</evidence>
<protein>
    <recommendedName>
        <fullName evidence="2">DUF1998 domain-containing protein</fullName>
    </recommendedName>
</protein>
<organism evidence="1">
    <name type="scientific">Chromera velia CCMP2878</name>
    <dbReference type="NCBI Taxonomy" id="1169474"/>
    <lineage>
        <taxon>Eukaryota</taxon>
        <taxon>Sar</taxon>
        <taxon>Alveolata</taxon>
        <taxon>Colpodellida</taxon>
        <taxon>Chromeraceae</taxon>
        <taxon>Chromera</taxon>
    </lineage>
</organism>
<reference evidence="1" key="1">
    <citation type="submission" date="2014-11" db="EMBL/GenBank/DDBJ databases">
        <authorList>
            <person name="Otto D Thomas"/>
            <person name="Naeem Raeece"/>
        </authorList>
    </citation>
    <scope>NUCLEOTIDE SEQUENCE</scope>
</reference>
<gene>
    <name evidence="1" type="ORF">Cvel_31186</name>
</gene>
<dbReference type="VEuPathDB" id="CryptoDB:Cvel_31186"/>
<dbReference type="AlphaFoldDB" id="A0A0G4HSZ9"/>
<name>A0A0G4HSZ9_9ALVE</name>
<feature type="non-terminal residue" evidence="1">
    <location>
        <position position="1"/>
    </location>
</feature>